<protein>
    <submittedName>
        <fullName evidence="1">CopG domain protein DNA-binding domain protein</fullName>
    </submittedName>
</protein>
<comment type="caution">
    <text evidence="1">The sequence shown here is derived from an EMBL/GenBank/DDBJ whole genome shotgun (WGS) entry which is preliminary data.</text>
</comment>
<sequence>MQMTIRMPDEYRSRIEEVSEKTGLKKSDIARMAIKKFLEDFDVQARGDRTSAKAQDLIGVVNSGIPDLGTNHRRHLLNLMRDQKQ</sequence>
<evidence type="ECO:0000313" key="1">
    <source>
        <dbReference type="EMBL" id="EFI35211.1"/>
    </source>
</evidence>
<dbReference type="OrthoDB" id="5471936at2"/>
<dbReference type="InterPro" id="IPR013321">
    <property type="entry name" value="Arc_rbn_hlx_hlx"/>
</dbReference>
<keyword evidence="2" id="KW-1185">Reference proteome</keyword>
<dbReference type="AlphaFoldDB" id="D6SKK0"/>
<dbReference type="GO" id="GO:0006355">
    <property type="term" value="P:regulation of DNA-templated transcription"/>
    <property type="evidence" value="ECO:0007669"/>
    <property type="project" value="InterPro"/>
</dbReference>
<dbReference type="Proteomes" id="UP000005496">
    <property type="component" value="Unassembled WGS sequence"/>
</dbReference>
<dbReference type="Gene3D" id="1.10.1220.10">
    <property type="entry name" value="Met repressor-like"/>
    <property type="match status" value="1"/>
</dbReference>
<organism evidence="1 2">
    <name type="scientific">Desulfonatronospira thiodismutans ASO3-1</name>
    <dbReference type="NCBI Taxonomy" id="555779"/>
    <lineage>
        <taxon>Bacteria</taxon>
        <taxon>Pseudomonadati</taxon>
        <taxon>Thermodesulfobacteriota</taxon>
        <taxon>Desulfovibrionia</taxon>
        <taxon>Desulfovibrionales</taxon>
        <taxon>Desulfonatronovibrionaceae</taxon>
        <taxon>Desulfonatronospira</taxon>
    </lineage>
</organism>
<accession>D6SKK0</accession>
<reference evidence="1" key="1">
    <citation type="submission" date="2010-05" db="EMBL/GenBank/DDBJ databases">
        <title>The draft genome of Desulfonatronospira thiodismutans ASO3-1.</title>
        <authorList>
            <consortium name="US DOE Joint Genome Institute (JGI-PGF)"/>
            <person name="Lucas S."/>
            <person name="Copeland A."/>
            <person name="Lapidus A."/>
            <person name="Cheng J.-F."/>
            <person name="Bruce D."/>
            <person name="Goodwin L."/>
            <person name="Pitluck S."/>
            <person name="Chertkov O."/>
            <person name="Brettin T."/>
            <person name="Detter J.C."/>
            <person name="Han C."/>
            <person name="Land M.L."/>
            <person name="Hauser L."/>
            <person name="Kyrpides N."/>
            <person name="Mikhailova N."/>
            <person name="Muyzer G."/>
            <person name="Woyke T."/>
        </authorList>
    </citation>
    <scope>NUCLEOTIDE SEQUENCE [LARGE SCALE GENOMIC DNA]</scope>
    <source>
        <strain evidence="1">ASO3-1</strain>
    </source>
</reference>
<dbReference type="InterPro" id="IPR010985">
    <property type="entry name" value="Ribbon_hlx_hlx"/>
</dbReference>
<dbReference type="RefSeq" id="WP_008868345.1">
    <property type="nucleotide sequence ID" value="NZ_ACJN02000001.1"/>
</dbReference>
<keyword evidence="1" id="KW-0238">DNA-binding</keyword>
<dbReference type="SUPFAM" id="SSF47598">
    <property type="entry name" value="Ribbon-helix-helix"/>
    <property type="match status" value="1"/>
</dbReference>
<proteinExistence type="predicted"/>
<gene>
    <name evidence="1" type="ORF">Dthio_PD2620</name>
</gene>
<evidence type="ECO:0000313" key="2">
    <source>
        <dbReference type="Proteomes" id="UP000005496"/>
    </source>
</evidence>
<dbReference type="GO" id="GO:0003677">
    <property type="term" value="F:DNA binding"/>
    <property type="evidence" value="ECO:0007669"/>
    <property type="project" value="UniProtKB-KW"/>
</dbReference>
<dbReference type="EMBL" id="ACJN02000001">
    <property type="protein sequence ID" value="EFI35211.1"/>
    <property type="molecule type" value="Genomic_DNA"/>
</dbReference>
<name>D6SKK0_9BACT</name>